<protein>
    <recommendedName>
        <fullName evidence="4">Carboxypeptidase regulatory-like domain-containing protein</fullName>
    </recommendedName>
</protein>
<reference evidence="2" key="1">
    <citation type="submission" date="2020-10" db="EMBL/GenBank/DDBJ databases">
        <authorList>
            <person name="Gilroy R."/>
        </authorList>
    </citation>
    <scope>NUCLEOTIDE SEQUENCE</scope>
    <source>
        <strain evidence="2">ChiHile30-977</strain>
    </source>
</reference>
<dbReference type="Proteomes" id="UP000886819">
    <property type="component" value="Unassembled WGS sequence"/>
</dbReference>
<organism evidence="2 3">
    <name type="scientific">Candidatus Avichristensenella intestinipullorum</name>
    <dbReference type="NCBI Taxonomy" id="2840693"/>
    <lineage>
        <taxon>Bacteria</taxon>
        <taxon>Bacillati</taxon>
        <taxon>Bacillota</taxon>
        <taxon>Clostridia</taxon>
        <taxon>Candidatus Avichristensenella</taxon>
    </lineage>
</organism>
<evidence type="ECO:0000313" key="2">
    <source>
        <dbReference type="EMBL" id="HIQ63329.1"/>
    </source>
</evidence>
<feature type="chain" id="PRO_5039063599" description="Carboxypeptidase regulatory-like domain-containing protein" evidence="1">
    <location>
        <begin position="22"/>
        <end position="517"/>
    </location>
</feature>
<name>A0A9D0YWF5_9FIRM</name>
<evidence type="ECO:0008006" key="4">
    <source>
        <dbReference type="Google" id="ProtNLM"/>
    </source>
</evidence>
<keyword evidence="1" id="KW-0732">Signal</keyword>
<sequence>MKKVVLVLWMLCLLCPLCAGAQDEEETVRRVPLPQIGAVAVVPAGWTVSTPDTSAEYMALYGDSDPDILRERLLAEGEYLTVFSPEGDVRLRLTAESGDETASLYWDIERYTSAMRTAIKEDFLDREAWSLTGYRFTEANWTNRDGQGRMLWLVYNVRRGDEIVARGRRAYTVRNGLILSLDIQVQGRRLTGEENDIFETFVADTVLPVSENMPLLPVGLTVDADTPEETHEAEVTVRGDTSAGALVSALLLSSDGDMLEAGETTASSSGSFRLDISLPAEDEWQLFLTASLEGYADSELARWLMYDSDRIPVTFTSYPVGEVYDKQPLLAGVTLPGVSIQCMEGEDNKQVRTGSDGSFSFKLDKAATGERTVTLALSKDGFADRRFNITFTRLWKMEDYADYLDDQVRALSYENLSTQPEKFTDRIVRYEGHVLDVSGTDLRTYVHVATRQTKDGGWTDALIAVAEDETVLLDAGDSIVLYGRVTGGTYQLQSPDAEDDHSLQSLPELELLAYLDL</sequence>
<evidence type="ECO:0000256" key="1">
    <source>
        <dbReference type="SAM" id="SignalP"/>
    </source>
</evidence>
<gene>
    <name evidence="2" type="ORF">IAA66_07045</name>
</gene>
<accession>A0A9D0YWF5</accession>
<dbReference type="EMBL" id="DVFI01000099">
    <property type="protein sequence ID" value="HIQ63329.1"/>
    <property type="molecule type" value="Genomic_DNA"/>
</dbReference>
<reference evidence="2" key="2">
    <citation type="journal article" date="2021" name="PeerJ">
        <title>Extensive microbial diversity within the chicken gut microbiome revealed by metagenomics and culture.</title>
        <authorList>
            <person name="Gilroy R."/>
            <person name="Ravi A."/>
            <person name="Getino M."/>
            <person name="Pursley I."/>
            <person name="Horton D.L."/>
            <person name="Alikhan N.F."/>
            <person name="Baker D."/>
            <person name="Gharbi K."/>
            <person name="Hall N."/>
            <person name="Watson M."/>
            <person name="Adriaenssens E.M."/>
            <person name="Foster-Nyarko E."/>
            <person name="Jarju S."/>
            <person name="Secka A."/>
            <person name="Antonio M."/>
            <person name="Oren A."/>
            <person name="Chaudhuri R.R."/>
            <person name="La Ragione R."/>
            <person name="Hildebrand F."/>
            <person name="Pallen M.J."/>
        </authorList>
    </citation>
    <scope>NUCLEOTIDE SEQUENCE</scope>
    <source>
        <strain evidence="2">ChiHile30-977</strain>
    </source>
</reference>
<comment type="caution">
    <text evidence="2">The sequence shown here is derived from an EMBL/GenBank/DDBJ whole genome shotgun (WGS) entry which is preliminary data.</text>
</comment>
<feature type="signal peptide" evidence="1">
    <location>
        <begin position="1"/>
        <end position="21"/>
    </location>
</feature>
<dbReference type="AlphaFoldDB" id="A0A9D0YWF5"/>
<evidence type="ECO:0000313" key="3">
    <source>
        <dbReference type="Proteomes" id="UP000886819"/>
    </source>
</evidence>
<proteinExistence type="predicted"/>